<name>A0AAD5U7G9_9FUNG</name>
<gene>
    <name evidence="2" type="ORF">HK099_001660</name>
</gene>
<dbReference type="Proteomes" id="UP001211065">
    <property type="component" value="Unassembled WGS sequence"/>
</dbReference>
<comment type="caution">
    <text evidence="2">The sequence shown here is derived from an EMBL/GenBank/DDBJ whole genome shotgun (WGS) entry which is preliminary data.</text>
</comment>
<protein>
    <submittedName>
        <fullName evidence="2">Uncharacterized protein</fullName>
    </submittedName>
</protein>
<evidence type="ECO:0000313" key="3">
    <source>
        <dbReference type="Proteomes" id="UP001211065"/>
    </source>
</evidence>
<keyword evidence="3" id="KW-1185">Reference proteome</keyword>
<proteinExistence type="predicted"/>
<accession>A0AAD5U7G9</accession>
<dbReference type="EMBL" id="JADGJW010000015">
    <property type="protein sequence ID" value="KAJ3227509.1"/>
    <property type="molecule type" value="Genomic_DNA"/>
</dbReference>
<organism evidence="2 3">
    <name type="scientific">Clydaea vesicula</name>
    <dbReference type="NCBI Taxonomy" id="447962"/>
    <lineage>
        <taxon>Eukaryota</taxon>
        <taxon>Fungi</taxon>
        <taxon>Fungi incertae sedis</taxon>
        <taxon>Chytridiomycota</taxon>
        <taxon>Chytridiomycota incertae sedis</taxon>
        <taxon>Chytridiomycetes</taxon>
        <taxon>Lobulomycetales</taxon>
        <taxon>Lobulomycetaceae</taxon>
        <taxon>Clydaea</taxon>
    </lineage>
</organism>
<feature type="region of interest" description="Disordered" evidence="1">
    <location>
        <begin position="83"/>
        <end position="107"/>
    </location>
</feature>
<sequence length="107" mass="12977">MKTQTGLKEALNYMPLLQLGFWFNTDNLLSHIIDEHWDECKNCRINFEYAQENFEHLVKRHSQWYEENVNLDVDELNSIIDELLSDEEDEDEEDEDEEDLDEDEDEY</sequence>
<evidence type="ECO:0000313" key="2">
    <source>
        <dbReference type="EMBL" id="KAJ3227509.1"/>
    </source>
</evidence>
<reference evidence="2" key="1">
    <citation type="submission" date="2020-05" db="EMBL/GenBank/DDBJ databases">
        <title>Phylogenomic resolution of chytrid fungi.</title>
        <authorList>
            <person name="Stajich J.E."/>
            <person name="Amses K."/>
            <person name="Simmons R."/>
            <person name="Seto K."/>
            <person name="Myers J."/>
            <person name="Bonds A."/>
            <person name="Quandt C.A."/>
            <person name="Barry K."/>
            <person name="Liu P."/>
            <person name="Grigoriev I."/>
            <person name="Longcore J.E."/>
            <person name="James T.Y."/>
        </authorList>
    </citation>
    <scope>NUCLEOTIDE SEQUENCE</scope>
    <source>
        <strain evidence="2">JEL0476</strain>
    </source>
</reference>
<dbReference type="AlphaFoldDB" id="A0AAD5U7G9"/>
<evidence type="ECO:0000256" key="1">
    <source>
        <dbReference type="SAM" id="MobiDB-lite"/>
    </source>
</evidence>